<dbReference type="InterPro" id="IPR005025">
    <property type="entry name" value="FMN_Rdtase-like_dom"/>
</dbReference>
<protein>
    <submittedName>
        <fullName evidence="4">Flavodoxin family protein</fullName>
    </submittedName>
</protein>
<reference evidence="4" key="1">
    <citation type="submission" date="2020-10" db="EMBL/GenBank/DDBJ databases">
        <authorList>
            <person name="Gilroy R."/>
        </authorList>
    </citation>
    <scope>NUCLEOTIDE SEQUENCE</scope>
    <source>
        <strain evidence="4">CHK193-30670</strain>
    </source>
</reference>
<gene>
    <name evidence="4" type="ORF">IAB68_06435</name>
</gene>
<dbReference type="InterPro" id="IPR051796">
    <property type="entry name" value="ISF_SsuE-like"/>
</dbReference>
<dbReference type="Pfam" id="PF03358">
    <property type="entry name" value="FMN_red"/>
    <property type="match status" value="1"/>
</dbReference>
<proteinExistence type="predicted"/>
<keyword evidence="2" id="KW-0288">FMN</keyword>
<dbReference type="EMBL" id="DVMT01000065">
    <property type="protein sequence ID" value="HIU40914.1"/>
    <property type="molecule type" value="Genomic_DNA"/>
</dbReference>
<sequence>MSKVLIIVGSRREGNSFNLANKLKEELKKDRIISKIITPGNQKIYLCTGCMDCDENGICDFKDDMEDNIKKVLESDALIFITPTRWNTLSGDLKIFMDRLNPLYTKGSLKDKKMISIAIASKGKEEYSSDGAISALSSFADSSKMKVVLTHQFNNCLDCADILEKEDEIKKLASDIKKKISC</sequence>
<organism evidence="4 5">
    <name type="scientific">Candidatus Aphodocola excrementigallinarum</name>
    <dbReference type="NCBI Taxonomy" id="2840670"/>
    <lineage>
        <taxon>Bacteria</taxon>
        <taxon>Bacillati</taxon>
        <taxon>Bacillota</taxon>
        <taxon>Bacilli</taxon>
        <taxon>Candidatus Aphodocola</taxon>
    </lineage>
</organism>
<evidence type="ECO:0000313" key="4">
    <source>
        <dbReference type="EMBL" id="HIU40914.1"/>
    </source>
</evidence>
<reference evidence="4" key="2">
    <citation type="journal article" date="2021" name="PeerJ">
        <title>Extensive microbial diversity within the chicken gut microbiome revealed by metagenomics and culture.</title>
        <authorList>
            <person name="Gilroy R."/>
            <person name="Ravi A."/>
            <person name="Getino M."/>
            <person name="Pursley I."/>
            <person name="Horton D.L."/>
            <person name="Alikhan N.F."/>
            <person name="Baker D."/>
            <person name="Gharbi K."/>
            <person name="Hall N."/>
            <person name="Watson M."/>
            <person name="Adriaenssens E.M."/>
            <person name="Foster-Nyarko E."/>
            <person name="Jarju S."/>
            <person name="Secka A."/>
            <person name="Antonio M."/>
            <person name="Oren A."/>
            <person name="Chaudhuri R.R."/>
            <person name="La Ragione R."/>
            <person name="Hildebrand F."/>
            <person name="Pallen M.J."/>
        </authorList>
    </citation>
    <scope>NUCLEOTIDE SEQUENCE</scope>
    <source>
        <strain evidence="4">CHK193-30670</strain>
    </source>
</reference>
<evidence type="ECO:0000313" key="5">
    <source>
        <dbReference type="Proteomes" id="UP000824074"/>
    </source>
</evidence>
<accession>A0A9D1LID8</accession>
<dbReference type="AlphaFoldDB" id="A0A9D1LID8"/>
<dbReference type="Gene3D" id="3.40.50.360">
    <property type="match status" value="1"/>
</dbReference>
<feature type="domain" description="NADPH-dependent FMN reductase-like" evidence="3">
    <location>
        <begin position="3"/>
        <end position="153"/>
    </location>
</feature>
<keyword evidence="1" id="KW-0285">Flavoprotein</keyword>
<dbReference type="PANTHER" id="PTHR43278">
    <property type="entry name" value="NAD(P)H-DEPENDENT FMN-CONTAINING OXIDOREDUCTASE YWQN-RELATED"/>
    <property type="match status" value="1"/>
</dbReference>
<dbReference type="GO" id="GO:0016491">
    <property type="term" value="F:oxidoreductase activity"/>
    <property type="evidence" value="ECO:0007669"/>
    <property type="project" value="InterPro"/>
</dbReference>
<evidence type="ECO:0000256" key="2">
    <source>
        <dbReference type="ARBA" id="ARBA00022643"/>
    </source>
</evidence>
<dbReference type="Proteomes" id="UP000824074">
    <property type="component" value="Unassembled WGS sequence"/>
</dbReference>
<dbReference type="PANTHER" id="PTHR43278:SF4">
    <property type="entry name" value="NAD(P)H-DEPENDENT FMN-CONTAINING OXIDOREDUCTASE YWQN-RELATED"/>
    <property type="match status" value="1"/>
</dbReference>
<dbReference type="InterPro" id="IPR029039">
    <property type="entry name" value="Flavoprotein-like_sf"/>
</dbReference>
<evidence type="ECO:0000256" key="1">
    <source>
        <dbReference type="ARBA" id="ARBA00022630"/>
    </source>
</evidence>
<name>A0A9D1LID8_9FIRM</name>
<comment type="caution">
    <text evidence="4">The sequence shown here is derived from an EMBL/GenBank/DDBJ whole genome shotgun (WGS) entry which is preliminary data.</text>
</comment>
<dbReference type="SUPFAM" id="SSF52218">
    <property type="entry name" value="Flavoproteins"/>
    <property type="match status" value="1"/>
</dbReference>
<evidence type="ECO:0000259" key="3">
    <source>
        <dbReference type="Pfam" id="PF03358"/>
    </source>
</evidence>